<dbReference type="CDD" id="cd00093">
    <property type="entry name" value="HTH_XRE"/>
    <property type="match status" value="1"/>
</dbReference>
<dbReference type="NCBIfam" id="TIGR02612">
    <property type="entry name" value="mob_myst_A"/>
    <property type="match status" value="1"/>
</dbReference>
<dbReference type="InterPro" id="IPR013435">
    <property type="entry name" value="Mobile_mystery_prot_A"/>
</dbReference>
<accession>Q74DC6</accession>
<dbReference type="PATRIC" id="fig|243231.5.peg.1386"/>
<dbReference type="InterPro" id="IPR001387">
    <property type="entry name" value="Cro/C1-type_HTH"/>
</dbReference>
<dbReference type="OrthoDB" id="9785949at2"/>
<feature type="domain" description="HTH cro/C1-type" evidence="1">
    <location>
        <begin position="34"/>
        <end position="92"/>
    </location>
</feature>
<dbReference type="eggNOG" id="COG3620">
    <property type="taxonomic scope" value="Bacteria"/>
</dbReference>
<keyword evidence="3" id="KW-1185">Reference proteome</keyword>
<dbReference type="EnsemblBacteria" id="AAR34766">
    <property type="protein sequence ID" value="AAR34766"/>
    <property type="gene ID" value="GSU1390"/>
</dbReference>
<dbReference type="Proteomes" id="UP000000577">
    <property type="component" value="Chromosome"/>
</dbReference>
<dbReference type="PROSITE" id="PS50943">
    <property type="entry name" value="HTH_CROC1"/>
    <property type="match status" value="1"/>
</dbReference>
<name>Q74DC6_GEOSL</name>
<organism evidence="2 3">
    <name type="scientific">Geobacter sulfurreducens (strain ATCC 51573 / DSM 12127 / PCA)</name>
    <dbReference type="NCBI Taxonomy" id="243231"/>
    <lineage>
        <taxon>Bacteria</taxon>
        <taxon>Pseudomonadati</taxon>
        <taxon>Thermodesulfobacteriota</taxon>
        <taxon>Desulfuromonadia</taxon>
        <taxon>Geobacterales</taxon>
        <taxon>Geobacteraceae</taxon>
        <taxon>Geobacter</taxon>
    </lineage>
</organism>
<evidence type="ECO:0000313" key="2">
    <source>
        <dbReference type="EMBL" id="AAR34766.1"/>
    </source>
</evidence>
<reference evidence="2 3" key="2">
    <citation type="journal article" date="2012" name="BMC Genomics">
        <title>Comparative genomic analysis of Geobacter sulfurreducens KN400, a strain with enhanced capacity for extracellular electron transfer and electricity production.</title>
        <authorList>
            <person name="Butler J.E."/>
            <person name="Young N.D."/>
            <person name="Aklujkar M."/>
            <person name="Lovley D.R."/>
        </authorList>
    </citation>
    <scope>NUCLEOTIDE SEQUENCE [LARGE SCALE GENOMIC DNA]</scope>
    <source>
        <strain evidence="3">ATCC 51573 / DSM 12127 / PCA</strain>
    </source>
</reference>
<dbReference type="GO" id="GO:0003677">
    <property type="term" value="F:DNA binding"/>
    <property type="evidence" value="ECO:0007669"/>
    <property type="project" value="InterPro"/>
</dbReference>
<proteinExistence type="predicted"/>
<dbReference type="Gene3D" id="1.10.260.40">
    <property type="entry name" value="lambda repressor-like DNA-binding domains"/>
    <property type="match status" value="1"/>
</dbReference>
<protein>
    <submittedName>
        <fullName evidence="2">Antitoxin, XRE family</fullName>
    </submittedName>
</protein>
<dbReference type="Pfam" id="PF01381">
    <property type="entry name" value="HTH_3"/>
    <property type="match status" value="1"/>
</dbReference>
<evidence type="ECO:0000313" key="3">
    <source>
        <dbReference type="Proteomes" id="UP000000577"/>
    </source>
</evidence>
<evidence type="ECO:0000259" key="1">
    <source>
        <dbReference type="PROSITE" id="PS50943"/>
    </source>
</evidence>
<dbReference type="HOGENOM" id="CLU_123886_0_0_7"/>
<dbReference type="SMR" id="Q74DC6"/>
<dbReference type="InParanoid" id="Q74DC6"/>
<reference evidence="2 3" key="1">
    <citation type="journal article" date="2003" name="Science">
        <title>Genome of Geobacter sulfurreducens: metal reduction in subsurface environments.</title>
        <authorList>
            <person name="Methe B.A."/>
            <person name="Nelson K.E."/>
            <person name="Eisen J.A."/>
            <person name="Paulsen I.T."/>
            <person name="Nelson W."/>
            <person name="Heidelberg J.F."/>
            <person name="Wu D."/>
            <person name="Wu M."/>
            <person name="Ward N."/>
            <person name="Beanan M.J."/>
            <person name="Dodson R.J."/>
            <person name="Madupu R."/>
            <person name="Brinkac L.M."/>
            <person name="Daugherty S.C."/>
            <person name="DeBoy R.T."/>
            <person name="Durkin A.S."/>
            <person name="Gwinn M."/>
            <person name="Kolonay J.F."/>
            <person name="Sullivan S.A."/>
            <person name="Haft D.H."/>
            <person name="Selengut J."/>
            <person name="Davidsen T.M."/>
            <person name="Zafar N."/>
            <person name="White O."/>
            <person name="Tran B."/>
            <person name="Romero C."/>
            <person name="Forberger H.A."/>
            <person name="Weidman J."/>
            <person name="Khouri H."/>
            <person name="Feldblyum T.V."/>
            <person name="Utterback T.R."/>
            <person name="Van Aken S.E."/>
            <person name="Lovley D.R."/>
            <person name="Fraser C.M."/>
        </authorList>
    </citation>
    <scope>NUCLEOTIDE SEQUENCE [LARGE SCALE GENOMIC DNA]</scope>
    <source>
        <strain evidence="3">ATCC 51573 / DSM 12127 / PCA</strain>
    </source>
</reference>
<dbReference type="AlphaFoldDB" id="Q74DC6"/>
<dbReference type="InterPro" id="IPR010982">
    <property type="entry name" value="Lambda_DNA-bd_dom_sf"/>
</dbReference>
<dbReference type="SMART" id="SM00530">
    <property type="entry name" value="HTH_XRE"/>
    <property type="match status" value="1"/>
</dbReference>
<sequence length="156" mass="17415">MLPSRKRLVLEQLGKTLSRFAGLQAVSPPARGWIRAIREALGMSGVQFAARLGVTPPRVTALERDELSGAVTMKTMRQAAEALDCVFLYALVPRTSLEETIRRQAEAVARERLLRVSHTMMLESQQLSEEEMKQALDAAVEELVRTMPKDLWSKAP</sequence>
<dbReference type="RefSeq" id="WP_010942039.1">
    <property type="nucleotide sequence ID" value="NC_002939.5"/>
</dbReference>
<dbReference type="KEGG" id="gsu:GSU1390"/>
<dbReference type="STRING" id="243231.GSU1390"/>
<dbReference type="EMBL" id="AE017180">
    <property type="protein sequence ID" value="AAR34766.1"/>
    <property type="molecule type" value="Genomic_DNA"/>
</dbReference>
<dbReference type="SUPFAM" id="SSF47413">
    <property type="entry name" value="lambda repressor-like DNA-binding domains"/>
    <property type="match status" value="1"/>
</dbReference>
<gene>
    <name evidence="2" type="ordered locus">GSU1390</name>
</gene>